<organism evidence="2 3">
    <name type="scientific">Brassica napus</name>
    <name type="common">Rape</name>
    <dbReference type="NCBI Taxonomy" id="3708"/>
    <lineage>
        <taxon>Eukaryota</taxon>
        <taxon>Viridiplantae</taxon>
        <taxon>Streptophyta</taxon>
        <taxon>Embryophyta</taxon>
        <taxon>Tracheophyta</taxon>
        <taxon>Spermatophyta</taxon>
        <taxon>Magnoliopsida</taxon>
        <taxon>eudicotyledons</taxon>
        <taxon>Gunneridae</taxon>
        <taxon>Pentapetalae</taxon>
        <taxon>rosids</taxon>
        <taxon>malvids</taxon>
        <taxon>Brassicales</taxon>
        <taxon>Brassicaceae</taxon>
        <taxon>Brassiceae</taxon>
        <taxon>Brassica</taxon>
    </lineage>
</organism>
<dbReference type="EMBL" id="JAGKQM010000002">
    <property type="protein sequence ID" value="KAH0939025.1"/>
    <property type="molecule type" value="Genomic_DNA"/>
</dbReference>
<evidence type="ECO:0000256" key="1">
    <source>
        <dbReference type="SAM" id="Phobius"/>
    </source>
</evidence>
<sequence length="199" mass="22532">NTRMRASSFICKTPLCVIVLLKSKQATTYAMMLLTQARKEMIYGIIWLMLSIPSPCRCLPRLLMGISTKSFIAGIVLFMILGLSLSPYEVRRKMPLKDHSKLYDFSNIQKRVNESTRLLKYLQVQYLTGPSEKAFSAERICREKLSFLSSTEEAHCGYSYRSCESGCKLFPINLGALFFGGCLKSYGTRPILYGFQLSG</sequence>
<keyword evidence="1" id="KW-0812">Transmembrane</keyword>
<protein>
    <submittedName>
        <fullName evidence="2">Uncharacterized protein</fullName>
    </submittedName>
</protein>
<comment type="caution">
    <text evidence="2">The sequence shown here is derived from an EMBL/GenBank/DDBJ whole genome shotgun (WGS) entry which is preliminary data.</text>
</comment>
<proteinExistence type="predicted"/>
<keyword evidence="1" id="KW-1133">Transmembrane helix</keyword>
<keyword evidence="3" id="KW-1185">Reference proteome</keyword>
<reference evidence="2 3" key="1">
    <citation type="submission" date="2021-05" db="EMBL/GenBank/DDBJ databases">
        <title>Genome Assembly of Synthetic Allotetraploid Brassica napus Reveals Homoeologous Exchanges between Subgenomes.</title>
        <authorList>
            <person name="Davis J.T."/>
        </authorList>
    </citation>
    <scope>NUCLEOTIDE SEQUENCE [LARGE SCALE GENOMIC DNA]</scope>
    <source>
        <strain evidence="3">cv. Da-Ae</strain>
        <tissue evidence="2">Seedling</tissue>
    </source>
</reference>
<feature type="transmembrane region" description="Helical" evidence="1">
    <location>
        <begin position="71"/>
        <end position="88"/>
    </location>
</feature>
<dbReference type="Proteomes" id="UP000824890">
    <property type="component" value="Unassembled WGS sequence"/>
</dbReference>
<keyword evidence="1" id="KW-0472">Membrane</keyword>
<gene>
    <name evidence="2" type="ORF">HID58_006486</name>
</gene>
<accession>A0ABQ8EEJ5</accession>
<name>A0ABQ8EEJ5_BRANA</name>
<evidence type="ECO:0000313" key="2">
    <source>
        <dbReference type="EMBL" id="KAH0939025.1"/>
    </source>
</evidence>
<feature type="non-terminal residue" evidence="2">
    <location>
        <position position="1"/>
    </location>
</feature>
<evidence type="ECO:0000313" key="3">
    <source>
        <dbReference type="Proteomes" id="UP000824890"/>
    </source>
</evidence>